<evidence type="ECO:0000259" key="1">
    <source>
        <dbReference type="Pfam" id="PF01408"/>
    </source>
</evidence>
<dbReference type="InterPro" id="IPR036291">
    <property type="entry name" value="NAD(P)-bd_dom_sf"/>
</dbReference>
<dbReference type="PANTHER" id="PTHR43054:SF1">
    <property type="entry name" value="SCYLLO-INOSITOL 2-DEHYDROGENASE (NADP(+)) IOLU"/>
    <property type="match status" value="1"/>
</dbReference>
<dbReference type="Pfam" id="PF01408">
    <property type="entry name" value="GFO_IDH_MocA"/>
    <property type="match status" value="1"/>
</dbReference>
<protein>
    <submittedName>
        <fullName evidence="2">Oxidoreductase</fullName>
    </submittedName>
</protein>
<dbReference type="RefSeq" id="WP_181021195.1">
    <property type="nucleotide sequence ID" value="NZ_PHNF01000001.1"/>
</dbReference>
<accession>A0A2S5RGM9</accession>
<organism evidence="2 3">
    <name type="scientific">Mesoplasma corruscae</name>
    <dbReference type="NCBI Taxonomy" id="216874"/>
    <lineage>
        <taxon>Bacteria</taxon>
        <taxon>Bacillati</taxon>
        <taxon>Mycoplasmatota</taxon>
        <taxon>Mollicutes</taxon>
        <taxon>Entomoplasmatales</taxon>
        <taxon>Entomoplasmataceae</taxon>
        <taxon>Mesoplasma</taxon>
    </lineage>
</organism>
<gene>
    <name evidence="2" type="ORF">MCORR_v1c00910</name>
</gene>
<dbReference type="Proteomes" id="UP000239785">
    <property type="component" value="Unassembled WGS sequence"/>
</dbReference>
<feature type="domain" description="Gfo/Idh/MocA-like oxidoreductase N-terminal" evidence="1">
    <location>
        <begin position="2"/>
        <end position="117"/>
    </location>
</feature>
<dbReference type="EMBL" id="PHNF01000001">
    <property type="protein sequence ID" value="PPE06463.1"/>
    <property type="molecule type" value="Genomic_DNA"/>
</dbReference>
<keyword evidence="3" id="KW-1185">Reference proteome</keyword>
<dbReference type="PANTHER" id="PTHR43054">
    <property type="match status" value="1"/>
</dbReference>
<dbReference type="GO" id="GO:0000166">
    <property type="term" value="F:nucleotide binding"/>
    <property type="evidence" value="ECO:0007669"/>
    <property type="project" value="InterPro"/>
</dbReference>
<sequence>MKFATIGTGDIVKEFIKATKSFDNLNYGVWYSRTLPTAKIFLKNIDEENTIITTSFEEIVNQKVDFVYIASPNGLHYSQALFFKNKINVLLEKPVTFLKKEILELTQFANKNKVILLEAIKTIHSKEFEILKEMSINSKATGAFLNANQYSSRMSKINKNIFDSVFDAELGKGNTYDILINPVEMAIALFGEVKEVNSISKYLKNGVSIADYVLIQHVNGNITFINSSKNNFQTVNSQIYS</sequence>
<name>A0A2S5RGM9_9MOLU</name>
<evidence type="ECO:0000313" key="3">
    <source>
        <dbReference type="Proteomes" id="UP000239785"/>
    </source>
</evidence>
<dbReference type="Gene3D" id="3.40.50.720">
    <property type="entry name" value="NAD(P)-binding Rossmann-like Domain"/>
    <property type="match status" value="1"/>
</dbReference>
<dbReference type="AlphaFoldDB" id="A0A2S5RGM9"/>
<dbReference type="SUPFAM" id="SSF51735">
    <property type="entry name" value="NAD(P)-binding Rossmann-fold domains"/>
    <property type="match status" value="1"/>
</dbReference>
<evidence type="ECO:0000313" key="2">
    <source>
        <dbReference type="EMBL" id="PPE06463.1"/>
    </source>
</evidence>
<reference evidence="2 3" key="1">
    <citation type="submission" date="2017-11" db="EMBL/GenBank/DDBJ databases">
        <title>Genome sequence of Mesoplasma corruscae ELCA-2 (ATCC 49579).</title>
        <authorList>
            <person name="Lo W.-S."/>
            <person name="Kuo C.-H."/>
        </authorList>
    </citation>
    <scope>NUCLEOTIDE SEQUENCE [LARGE SCALE GENOMIC DNA]</scope>
    <source>
        <strain evidence="2 3">ELCA-2</strain>
    </source>
</reference>
<dbReference type="InterPro" id="IPR000683">
    <property type="entry name" value="Gfo/Idh/MocA-like_OxRdtase_N"/>
</dbReference>
<comment type="caution">
    <text evidence="2">The sequence shown here is derived from an EMBL/GenBank/DDBJ whole genome shotgun (WGS) entry which is preliminary data.</text>
</comment>
<dbReference type="Gene3D" id="3.30.360.10">
    <property type="entry name" value="Dihydrodipicolinate Reductase, domain 2"/>
    <property type="match status" value="1"/>
</dbReference>
<proteinExistence type="predicted"/>